<dbReference type="Pfam" id="PF00011">
    <property type="entry name" value="HSP20"/>
    <property type="match status" value="1"/>
</dbReference>
<comment type="caution">
    <text evidence="4">The sequence shown here is derived from an EMBL/GenBank/DDBJ whole genome shotgun (WGS) entry which is preliminary data.</text>
</comment>
<evidence type="ECO:0000256" key="2">
    <source>
        <dbReference type="RuleBase" id="RU003616"/>
    </source>
</evidence>
<protein>
    <submittedName>
        <fullName evidence="4">Putative heat shock protein Hsp20</fullName>
    </submittedName>
</protein>
<dbReference type="PANTHER" id="PTHR11527">
    <property type="entry name" value="HEAT-SHOCK PROTEIN 20 FAMILY MEMBER"/>
    <property type="match status" value="1"/>
</dbReference>
<dbReference type="CDD" id="cd06464">
    <property type="entry name" value="ACD_sHsps-like"/>
    <property type="match status" value="1"/>
</dbReference>
<dbReference type="PROSITE" id="PS01031">
    <property type="entry name" value="SHSP"/>
    <property type="match status" value="1"/>
</dbReference>
<dbReference type="Proteomes" id="UP000194003">
    <property type="component" value="Unassembled WGS sequence"/>
</dbReference>
<evidence type="ECO:0000313" key="5">
    <source>
        <dbReference type="Proteomes" id="UP000194003"/>
    </source>
</evidence>
<gene>
    <name evidence="4" type="ORF">MAIT1_03829</name>
</gene>
<feature type="domain" description="SHSP" evidence="3">
    <location>
        <begin position="31"/>
        <end position="145"/>
    </location>
</feature>
<dbReference type="STRING" id="1434232.MAIT1_03829"/>
<proteinExistence type="inferred from homology"/>
<keyword evidence="5" id="KW-1185">Reference proteome</keyword>
<evidence type="ECO:0000313" key="4">
    <source>
        <dbReference type="EMBL" id="OSM07239.1"/>
    </source>
</evidence>
<name>A0A1Y2K9F0_9PROT</name>
<dbReference type="InterPro" id="IPR008978">
    <property type="entry name" value="HSP20-like_chaperone"/>
</dbReference>
<sequence length="145" mass="16944">MNMLATYDPLRGFGALQQEINRLFDRTVDDENALHAQWPMRVDVREDADAIVIRADLPGMKQEQIDVRVDNGRLTISGERRFEDAENKENYHRVERYYGRFSRTFQLPGVTDMEHIDASYVNGVLEVRLPKREEAKPRSIEVKVH</sequence>
<accession>A0A1Y2K9F0</accession>
<dbReference type="Gene3D" id="2.60.40.790">
    <property type="match status" value="1"/>
</dbReference>
<dbReference type="OrthoDB" id="9808910at2"/>
<dbReference type="EMBL" id="LVJN01000015">
    <property type="protein sequence ID" value="OSM07239.1"/>
    <property type="molecule type" value="Genomic_DNA"/>
</dbReference>
<comment type="similarity">
    <text evidence="1 2">Belongs to the small heat shock protein (HSP20) family.</text>
</comment>
<dbReference type="SUPFAM" id="SSF49764">
    <property type="entry name" value="HSP20-like chaperones"/>
    <property type="match status" value="1"/>
</dbReference>
<dbReference type="RefSeq" id="WP_085441188.1">
    <property type="nucleotide sequence ID" value="NZ_LVJN01000015.1"/>
</dbReference>
<organism evidence="4 5">
    <name type="scientific">Magnetofaba australis IT-1</name>
    <dbReference type="NCBI Taxonomy" id="1434232"/>
    <lineage>
        <taxon>Bacteria</taxon>
        <taxon>Pseudomonadati</taxon>
        <taxon>Pseudomonadota</taxon>
        <taxon>Magnetococcia</taxon>
        <taxon>Magnetococcales</taxon>
        <taxon>Magnetococcaceae</taxon>
        <taxon>Magnetofaba</taxon>
    </lineage>
</organism>
<reference evidence="4 5" key="1">
    <citation type="journal article" date="2016" name="BMC Genomics">
        <title>Combined genomic and structural analyses of a cultured magnetotactic bacterium reveals its niche adaptation to a dynamic environment.</title>
        <authorList>
            <person name="Araujo A.C."/>
            <person name="Morillo V."/>
            <person name="Cypriano J."/>
            <person name="Teixeira L.C."/>
            <person name="Leao P."/>
            <person name="Lyra S."/>
            <person name="Almeida L.G."/>
            <person name="Bazylinski D.A."/>
            <person name="Vasconcellos A.T."/>
            <person name="Abreu F."/>
            <person name="Lins U."/>
        </authorList>
    </citation>
    <scope>NUCLEOTIDE SEQUENCE [LARGE SCALE GENOMIC DNA]</scope>
    <source>
        <strain evidence="4 5">IT-1</strain>
    </source>
</reference>
<keyword evidence="4" id="KW-0346">Stress response</keyword>
<evidence type="ECO:0000256" key="1">
    <source>
        <dbReference type="PROSITE-ProRule" id="PRU00285"/>
    </source>
</evidence>
<dbReference type="InterPro" id="IPR031107">
    <property type="entry name" value="Small_HSP"/>
</dbReference>
<evidence type="ECO:0000259" key="3">
    <source>
        <dbReference type="PROSITE" id="PS01031"/>
    </source>
</evidence>
<dbReference type="AlphaFoldDB" id="A0A1Y2K9F0"/>
<dbReference type="InterPro" id="IPR002068">
    <property type="entry name" value="A-crystallin/Hsp20_dom"/>
</dbReference>